<dbReference type="EMBL" id="CAFBOP010000002">
    <property type="protein sequence ID" value="CAB4976467.1"/>
    <property type="molecule type" value="Genomic_DNA"/>
</dbReference>
<dbReference type="EMBL" id="CAFBMN010000002">
    <property type="protein sequence ID" value="CAB4893818.1"/>
    <property type="molecule type" value="Genomic_DNA"/>
</dbReference>
<evidence type="ECO:0000256" key="5">
    <source>
        <dbReference type="ARBA" id="ARBA00022989"/>
    </source>
</evidence>
<feature type="transmembrane region" description="Helical" evidence="7">
    <location>
        <begin position="103"/>
        <end position="124"/>
    </location>
</feature>
<dbReference type="PRINTS" id="PR00781">
    <property type="entry name" value="LIPOSIGPTASE"/>
</dbReference>
<dbReference type="AlphaFoldDB" id="A0A6J7M737"/>
<feature type="transmembrane region" description="Helical" evidence="7">
    <location>
        <begin position="144"/>
        <end position="164"/>
    </location>
</feature>
<evidence type="ECO:0000256" key="7">
    <source>
        <dbReference type="SAM" id="Phobius"/>
    </source>
</evidence>
<dbReference type="EMBL" id="CAFBPP010000002">
    <property type="protein sequence ID" value="CAB5008971.1"/>
    <property type="molecule type" value="Genomic_DNA"/>
</dbReference>
<organism evidence="10">
    <name type="scientific">freshwater metagenome</name>
    <dbReference type="NCBI Taxonomy" id="449393"/>
    <lineage>
        <taxon>unclassified sequences</taxon>
        <taxon>metagenomes</taxon>
        <taxon>ecological metagenomes</taxon>
    </lineage>
</organism>
<evidence type="ECO:0000313" key="8">
    <source>
        <dbReference type="EMBL" id="CAB4779618.1"/>
    </source>
</evidence>
<dbReference type="InterPro" id="IPR001872">
    <property type="entry name" value="Peptidase_A8"/>
</dbReference>
<dbReference type="GO" id="GO:0006508">
    <property type="term" value="P:proteolysis"/>
    <property type="evidence" value="ECO:0007669"/>
    <property type="project" value="UniProtKB-KW"/>
</dbReference>
<evidence type="ECO:0000256" key="6">
    <source>
        <dbReference type="ARBA" id="ARBA00023136"/>
    </source>
</evidence>
<dbReference type="NCBIfam" id="TIGR00077">
    <property type="entry name" value="lspA"/>
    <property type="match status" value="1"/>
</dbReference>
<dbReference type="PANTHER" id="PTHR33695:SF1">
    <property type="entry name" value="LIPOPROTEIN SIGNAL PEPTIDASE"/>
    <property type="match status" value="1"/>
</dbReference>
<feature type="transmembrane region" description="Helical" evidence="7">
    <location>
        <begin position="73"/>
        <end position="96"/>
    </location>
</feature>
<dbReference type="GO" id="GO:0016020">
    <property type="term" value="C:membrane"/>
    <property type="evidence" value="ECO:0007669"/>
    <property type="project" value="InterPro"/>
</dbReference>
<protein>
    <submittedName>
        <fullName evidence="10">Unannotated protein</fullName>
    </submittedName>
</protein>
<evidence type="ECO:0000313" key="11">
    <source>
        <dbReference type="EMBL" id="CAB5008971.1"/>
    </source>
</evidence>
<dbReference type="PROSITE" id="PS00855">
    <property type="entry name" value="SPASE_II"/>
    <property type="match status" value="1"/>
</dbReference>
<dbReference type="GO" id="GO:0004190">
    <property type="term" value="F:aspartic-type endopeptidase activity"/>
    <property type="evidence" value="ECO:0007669"/>
    <property type="project" value="InterPro"/>
</dbReference>
<evidence type="ECO:0000313" key="10">
    <source>
        <dbReference type="EMBL" id="CAB4976467.1"/>
    </source>
</evidence>
<dbReference type="EMBL" id="CAFAAC010000005">
    <property type="protein sequence ID" value="CAB4779618.1"/>
    <property type="molecule type" value="Genomic_DNA"/>
</dbReference>
<sequence length="186" mass="20170">MHDLQTEGRTALILGASWPIVRRVAITAWVIWILDLLSKTLVAHYLEGKNSVRVIGNFLQLNLTRNSGAAFSFAPGGTVFLTSFGLVVVAVIIFTMGKVKSHWWAITLGFVLGGTLGNLTDRIFRGSSLKGEVIDWIQLPMWPIFNLADSAIVLAAGFAVILTVKNISPTAPPTVKDDEKESHDGA</sequence>
<keyword evidence="1" id="KW-1003">Cell membrane</keyword>
<keyword evidence="4" id="KW-0378">Hydrolase</keyword>
<feature type="transmembrane region" description="Helical" evidence="7">
    <location>
        <begin position="12"/>
        <end position="34"/>
    </location>
</feature>
<dbReference type="PANTHER" id="PTHR33695">
    <property type="entry name" value="LIPOPROTEIN SIGNAL PEPTIDASE"/>
    <property type="match status" value="1"/>
</dbReference>
<proteinExistence type="inferred from homology"/>
<evidence type="ECO:0000256" key="3">
    <source>
        <dbReference type="ARBA" id="ARBA00022692"/>
    </source>
</evidence>
<evidence type="ECO:0000256" key="1">
    <source>
        <dbReference type="ARBA" id="ARBA00022475"/>
    </source>
</evidence>
<keyword evidence="5 7" id="KW-1133">Transmembrane helix</keyword>
<keyword evidence="6 7" id="KW-0472">Membrane</keyword>
<evidence type="ECO:0000313" key="9">
    <source>
        <dbReference type="EMBL" id="CAB4893818.1"/>
    </source>
</evidence>
<dbReference type="Pfam" id="PF01252">
    <property type="entry name" value="Peptidase_A8"/>
    <property type="match status" value="1"/>
</dbReference>
<keyword evidence="3 7" id="KW-0812">Transmembrane</keyword>
<name>A0A6J7M737_9ZZZZ</name>
<evidence type="ECO:0000256" key="4">
    <source>
        <dbReference type="ARBA" id="ARBA00022801"/>
    </source>
</evidence>
<dbReference type="HAMAP" id="MF_00161">
    <property type="entry name" value="LspA"/>
    <property type="match status" value="1"/>
</dbReference>
<keyword evidence="2" id="KW-0645">Protease</keyword>
<accession>A0A6J7M737</accession>
<gene>
    <name evidence="8" type="ORF">UFOPK2967_00193</name>
    <name evidence="9" type="ORF">UFOPK3587_00074</name>
    <name evidence="10" type="ORF">UFOPK3984_00112</name>
    <name evidence="11" type="ORF">UFOPK4114_00134</name>
</gene>
<reference evidence="10" key="1">
    <citation type="submission" date="2020-05" db="EMBL/GenBank/DDBJ databases">
        <authorList>
            <person name="Chiriac C."/>
            <person name="Salcher M."/>
            <person name="Ghai R."/>
            <person name="Kavagutti S V."/>
        </authorList>
    </citation>
    <scope>NUCLEOTIDE SEQUENCE</scope>
</reference>
<evidence type="ECO:0000256" key="2">
    <source>
        <dbReference type="ARBA" id="ARBA00022670"/>
    </source>
</evidence>